<protein>
    <submittedName>
        <fullName evidence="2">Uncharacterized protein</fullName>
    </submittedName>
</protein>
<evidence type="ECO:0000256" key="1">
    <source>
        <dbReference type="SAM" id="SignalP"/>
    </source>
</evidence>
<feature type="signal peptide" evidence="1">
    <location>
        <begin position="1"/>
        <end position="35"/>
    </location>
</feature>
<feature type="chain" id="PRO_5001815659" evidence="1">
    <location>
        <begin position="36"/>
        <end position="242"/>
    </location>
</feature>
<evidence type="ECO:0000313" key="2">
    <source>
        <dbReference type="EMBL" id="KFH47823.1"/>
    </source>
</evidence>
<dbReference type="STRING" id="857340.A0A086TEP1"/>
<keyword evidence="3" id="KW-1185">Reference proteome</keyword>
<dbReference type="HOGENOM" id="CLU_086402_0_0_1"/>
<dbReference type="PANTHER" id="PTHR40640:SF1">
    <property type="entry name" value="ANCHORED GLYCOPROTEIN, PUTATIVE (AFU_ORTHOLOGUE AFUA_8G04860)-RELATED"/>
    <property type="match status" value="1"/>
</dbReference>
<organism evidence="2 3">
    <name type="scientific">Hapsidospora chrysogenum (strain ATCC 11550 / CBS 779.69 / DSM 880 / IAM 14645 / JCM 23072 / IMI 49137)</name>
    <name type="common">Acremonium chrysogenum</name>
    <dbReference type="NCBI Taxonomy" id="857340"/>
    <lineage>
        <taxon>Eukaryota</taxon>
        <taxon>Fungi</taxon>
        <taxon>Dikarya</taxon>
        <taxon>Ascomycota</taxon>
        <taxon>Pezizomycotina</taxon>
        <taxon>Sordariomycetes</taxon>
        <taxon>Hypocreomycetidae</taxon>
        <taxon>Hypocreales</taxon>
        <taxon>Bionectriaceae</taxon>
        <taxon>Hapsidospora</taxon>
    </lineage>
</organism>
<comment type="caution">
    <text evidence="2">The sequence shown here is derived from an EMBL/GenBank/DDBJ whole genome shotgun (WGS) entry which is preliminary data.</text>
</comment>
<sequence length="242" mass="26028">MRATRFLSRSPRSPRPPHLHPLLLLLLAYCAVSSAADSDDDDESPTPTVTTAPVFLPHYDQDAWSLVRGSIISSDTSASETTYTIFCPTETPPACDLSLEFPFVIVEGPHTVKFHGTVTSTYTANLECDLNGTVAATCSGYSSYRSNYSNGPHTGPTEISWTSTFRGTDVQWGTLTIMTDCPSRTANPLDITITTGVEAFESSEELYYMPMPTDDGAGAVRLDRRCVLAAAAGAIVAVGFIL</sequence>
<dbReference type="AlphaFoldDB" id="A0A086TEP1"/>
<proteinExistence type="predicted"/>
<reference evidence="3" key="1">
    <citation type="journal article" date="2014" name="Genome Announc.">
        <title>Genome sequence and annotation of Acremonium chrysogenum, producer of the beta-lactam antibiotic cephalosporin C.</title>
        <authorList>
            <person name="Terfehr D."/>
            <person name="Dahlmann T.A."/>
            <person name="Specht T."/>
            <person name="Zadra I."/>
            <person name="Kuernsteiner H."/>
            <person name="Kueck U."/>
        </authorList>
    </citation>
    <scope>NUCLEOTIDE SEQUENCE [LARGE SCALE GENOMIC DNA]</scope>
    <source>
        <strain evidence="3">ATCC 11550 / CBS 779.69 / DSM 880 / IAM 14645 / JCM 23072 / IMI 49137</strain>
    </source>
</reference>
<keyword evidence="1" id="KW-0732">Signal</keyword>
<evidence type="ECO:0000313" key="3">
    <source>
        <dbReference type="Proteomes" id="UP000029964"/>
    </source>
</evidence>
<dbReference type="OrthoDB" id="4991875at2759"/>
<gene>
    <name evidence="2" type="ORF">ACRE_012930</name>
</gene>
<accession>A0A086TEP1</accession>
<dbReference type="PANTHER" id="PTHR40640">
    <property type="entry name" value="ANCHORED GLYCOPROTEIN, PUTATIVE (AFU_ORTHOLOGUE AFUA_8G04860)-RELATED"/>
    <property type="match status" value="1"/>
</dbReference>
<dbReference type="Proteomes" id="UP000029964">
    <property type="component" value="Unassembled WGS sequence"/>
</dbReference>
<dbReference type="EMBL" id="JPKY01000007">
    <property type="protein sequence ID" value="KFH47823.1"/>
    <property type="molecule type" value="Genomic_DNA"/>
</dbReference>
<name>A0A086TEP1_HAPC1</name>